<reference evidence="2 3" key="1">
    <citation type="submission" date="2024-12" db="EMBL/GenBank/DDBJ databases">
        <authorList>
            <person name="Hu S."/>
        </authorList>
    </citation>
    <scope>NUCLEOTIDE SEQUENCE [LARGE SCALE GENOMIC DNA]</scope>
    <source>
        <strain evidence="2 3">THG-T11</strain>
    </source>
</reference>
<dbReference type="Proteomes" id="UP001517247">
    <property type="component" value="Unassembled WGS sequence"/>
</dbReference>
<dbReference type="RefSeq" id="WP_138724162.1">
    <property type="nucleotide sequence ID" value="NZ_SSHJ02000008.1"/>
</dbReference>
<keyword evidence="1" id="KW-1133">Transmembrane helix</keyword>
<dbReference type="EMBL" id="SSHJ02000008">
    <property type="protein sequence ID" value="MFN0257083.1"/>
    <property type="molecule type" value="Genomic_DNA"/>
</dbReference>
<keyword evidence="1" id="KW-0472">Membrane</keyword>
<keyword evidence="1" id="KW-0812">Transmembrane</keyword>
<evidence type="ECO:0008006" key="4">
    <source>
        <dbReference type="Google" id="ProtNLM"/>
    </source>
</evidence>
<sequence length="167" mass="19255">MKPKVTKTLNIVAVLFIVIAGAYFVMKMRSGGKRAASFVSLTYKWGVGDTLQNSYDSKTGDYQFIDQRDQLIKEKFKIRTNNVIFLHSKINEQELLNIPDTVANPQANLKDPKVLRYEFKFVYDDTTKNVIFLTNYDKDPVIRNRAIGLQKVVQQIVAEAEERFARK</sequence>
<evidence type="ECO:0000256" key="1">
    <source>
        <dbReference type="SAM" id="Phobius"/>
    </source>
</evidence>
<organism evidence="2 3">
    <name type="scientific">Pedobacter ureilyticus</name>
    <dbReference type="NCBI Taxonomy" id="1393051"/>
    <lineage>
        <taxon>Bacteria</taxon>
        <taxon>Pseudomonadati</taxon>
        <taxon>Bacteroidota</taxon>
        <taxon>Sphingobacteriia</taxon>
        <taxon>Sphingobacteriales</taxon>
        <taxon>Sphingobacteriaceae</taxon>
        <taxon>Pedobacter</taxon>
    </lineage>
</organism>
<proteinExistence type="predicted"/>
<feature type="transmembrane region" description="Helical" evidence="1">
    <location>
        <begin position="6"/>
        <end position="26"/>
    </location>
</feature>
<evidence type="ECO:0000313" key="3">
    <source>
        <dbReference type="Proteomes" id="UP001517247"/>
    </source>
</evidence>
<name>A0ABW9J955_9SPHI</name>
<evidence type="ECO:0000313" key="2">
    <source>
        <dbReference type="EMBL" id="MFN0257083.1"/>
    </source>
</evidence>
<accession>A0ABW9J955</accession>
<keyword evidence="3" id="KW-1185">Reference proteome</keyword>
<gene>
    <name evidence="2" type="ORF">E6A44_015950</name>
</gene>
<comment type="caution">
    <text evidence="2">The sequence shown here is derived from an EMBL/GenBank/DDBJ whole genome shotgun (WGS) entry which is preliminary data.</text>
</comment>
<protein>
    <recommendedName>
        <fullName evidence="4">DUF4230 domain-containing protein</fullName>
    </recommendedName>
</protein>